<gene>
    <name evidence="1" type="ORF">G5V58_18320</name>
</gene>
<dbReference type="Proteomes" id="UP000502996">
    <property type="component" value="Chromosome"/>
</dbReference>
<accession>A0A6G6WH42</accession>
<keyword evidence="2" id="KW-1185">Reference proteome</keyword>
<protein>
    <submittedName>
        <fullName evidence="1">DUF2997 domain-containing protein</fullName>
    </submittedName>
</protein>
<proteinExistence type="predicted"/>
<dbReference type="EMBL" id="CP049257">
    <property type="protein sequence ID" value="QIG44477.1"/>
    <property type="molecule type" value="Genomic_DNA"/>
</dbReference>
<name>A0A6G6WH42_9ACTN</name>
<reference evidence="1 2" key="1">
    <citation type="submission" date="2020-02" db="EMBL/GenBank/DDBJ databases">
        <title>Full genome sequence of Nocardioides sp. R-3366.</title>
        <authorList>
            <person name="Im W.-T."/>
        </authorList>
    </citation>
    <scope>NUCLEOTIDE SEQUENCE [LARGE SCALE GENOMIC DNA]</scope>
    <source>
        <strain evidence="1 2">R-3366</strain>
    </source>
</reference>
<dbReference type="RefSeq" id="WP_165235965.1">
    <property type="nucleotide sequence ID" value="NZ_CP049257.1"/>
</dbReference>
<dbReference type="InterPro" id="IPR021375">
    <property type="entry name" value="DUF2997"/>
</dbReference>
<dbReference type="KEGG" id="nano:G5V58_18320"/>
<dbReference type="Pfam" id="PF11211">
    <property type="entry name" value="DUF2997"/>
    <property type="match status" value="1"/>
</dbReference>
<dbReference type="AlphaFoldDB" id="A0A6G6WH42"/>
<evidence type="ECO:0000313" key="2">
    <source>
        <dbReference type="Proteomes" id="UP000502996"/>
    </source>
</evidence>
<sequence length="67" mass="7219">MSEQIVLNIGVDGAIHAETKGMKGPKCLNSLELLEDLLDAQITQSAFTDEYTQSATTSEVDDGLSQF</sequence>
<organism evidence="1 2">
    <name type="scientific">Nocardioides anomalus</name>
    <dbReference type="NCBI Taxonomy" id="2712223"/>
    <lineage>
        <taxon>Bacteria</taxon>
        <taxon>Bacillati</taxon>
        <taxon>Actinomycetota</taxon>
        <taxon>Actinomycetes</taxon>
        <taxon>Propionibacteriales</taxon>
        <taxon>Nocardioidaceae</taxon>
        <taxon>Nocardioides</taxon>
    </lineage>
</organism>
<evidence type="ECO:0000313" key="1">
    <source>
        <dbReference type="EMBL" id="QIG44477.1"/>
    </source>
</evidence>